<proteinExistence type="predicted"/>
<evidence type="ECO:0000256" key="1">
    <source>
        <dbReference type="SAM" id="SignalP"/>
    </source>
</evidence>
<dbReference type="EMBL" id="QANS01000004">
    <property type="protein sequence ID" value="PTU30912.1"/>
    <property type="molecule type" value="Genomic_DNA"/>
</dbReference>
<evidence type="ECO:0000313" key="2">
    <source>
        <dbReference type="EMBL" id="PTU30912.1"/>
    </source>
</evidence>
<evidence type="ECO:0000313" key="3">
    <source>
        <dbReference type="Proteomes" id="UP000244248"/>
    </source>
</evidence>
<keyword evidence="1" id="KW-0732">Signal</keyword>
<gene>
    <name evidence="2" type="ORF">CJD38_11410</name>
</gene>
<comment type="caution">
    <text evidence="2">The sequence shown here is derived from an EMBL/GenBank/DDBJ whole genome shotgun (WGS) entry which is preliminary data.</text>
</comment>
<dbReference type="AlphaFoldDB" id="A0A2T5MED1"/>
<name>A0A2T5MED1_9GAMM</name>
<dbReference type="Proteomes" id="UP000244248">
    <property type="component" value="Unassembled WGS sequence"/>
</dbReference>
<feature type="signal peptide" evidence="1">
    <location>
        <begin position="1"/>
        <end position="25"/>
    </location>
</feature>
<keyword evidence="3" id="KW-1185">Reference proteome</keyword>
<protein>
    <submittedName>
        <fullName evidence="2">Uncharacterized protein</fullName>
    </submittedName>
</protein>
<sequence length="235" mass="25280">MFKKIIQTVTAAALLASSFSVIAKADPMQTVYPVKGKMTMLTRVDNPNDGSKKLLTITFDNKKLVRMAMGMTPNAPTPGEANWVLGYAPRDGTLFSCYAAIVVWDKVAGEIIGELASIDACASPSALNSFPATGKKGTNRYLSSIRFKLLTPEGCSQSENSLRYELAPLSGLNDFSETTPGQIATKYSLSKIFGDVTELNTATRGLITDGSFVVTAKKSLGETRKNLAMNCELEE</sequence>
<feature type="chain" id="PRO_5015722588" evidence="1">
    <location>
        <begin position="26"/>
        <end position="235"/>
    </location>
</feature>
<reference evidence="2 3" key="1">
    <citation type="submission" date="2018-04" db="EMBL/GenBank/DDBJ databases">
        <title>Novel species isolated from glacier.</title>
        <authorList>
            <person name="Liu Q."/>
            <person name="Xin Y.-H."/>
        </authorList>
    </citation>
    <scope>NUCLEOTIDE SEQUENCE [LARGE SCALE GENOMIC DNA]</scope>
    <source>
        <strain evidence="2 3">GT1R17</strain>
    </source>
</reference>
<accession>A0A2T5MED1</accession>
<organism evidence="2 3">
    <name type="scientific">Stenotrophobium rhamnosiphilum</name>
    <dbReference type="NCBI Taxonomy" id="2029166"/>
    <lineage>
        <taxon>Bacteria</taxon>
        <taxon>Pseudomonadati</taxon>
        <taxon>Pseudomonadota</taxon>
        <taxon>Gammaproteobacteria</taxon>
        <taxon>Nevskiales</taxon>
        <taxon>Nevskiaceae</taxon>
        <taxon>Stenotrophobium</taxon>
    </lineage>
</organism>
<dbReference type="RefSeq" id="WP_107940497.1">
    <property type="nucleotide sequence ID" value="NZ_QANS01000004.1"/>
</dbReference>